<comment type="caution">
    <text evidence="1">The sequence shown here is derived from an EMBL/GenBank/DDBJ whole genome shotgun (WGS) entry which is preliminary data.</text>
</comment>
<dbReference type="EMBL" id="LSRS01000005">
    <property type="protein sequence ID" value="KAF1084411.1"/>
    <property type="molecule type" value="Genomic_DNA"/>
</dbReference>
<evidence type="ECO:0000313" key="1">
    <source>
        <dbReference type="EMBL" id="KAF1084411.1"/>
    </source>
</evidence>
<dbReference type="RefSeq" id="WP_161822498.1">
    <property type="nucleotide sequence ID" value="NZ_LSRS01000005.1"/>
</dbReference>
<dbReference type="Proteomes" id="UP000798488">
    <property type="component" value="Unassembled WGS sequence"/>
</dbReference>
<dbReference type="AlphaFoldDB" id="A0A9D2WP84"/>
<name>A0A9D2WP84_9FIRM</name>
<accession>A0A9D2WP84</accession>
<proteinExistence type="predicted"/>
<keyword evidence="2" id="KW-1185">Reference proteome</keyword>
<protein>
    <submittedName>
        <fullName evidence="1">Uncharacterized protein</fullName>
    </submittedName>
</protein>
<sequence>MIFYITNNKNEALDVQAHEDNPKPLIKHPIYNMWAVEITENNKYVKNKKGRIYNKLSHDWGV</sequence>
<organism evidence="1 2">
    <name type="scientific">Sporotomaculum syntrophicum</name>
    <dbReference type="NCBI Taxonomy" id="182264"/>
    <lineage>
        <taxon>Bacteria</taxon>
        <taxon>Bacillati</taxon>
        <taxon>Bacillota</taxon>
        <taxon>Clostridia</taxon>
        <taxon>Eubacteriales</taxon>
        <taxon>Desulfallaceae</taxon>
        <taxon>Sporotomaculum</taxon>
    </lineage>
</organism>
<gene>
    <name evidence="1" type="ORF">SPSYN_02188</name>
</gene>
<evidence type="ECO:0000313" key="2">
    <source>
        <dbReference type="Proteomes" id="UP000798488"/>
    </source>
</evidence>
<reference evidence="1" key="1">
    <citation type="submission" date="2016-02" db="EMBL/GenBank/DDBJ databases">
        <title>Draft Genome Sequence of Sporotomaculum syntrophicum Strain FB, a Syntrophic Benzoate Degrader.</title>
        <authorList>
            <person name="Nobu M.K."/>
            <person name="Narihiro T."/>
            <person name="Qiu Y.-L."/>
            <person name="Ohashi A."/>
            <person name="Liu W.-T."/>
            <person name="Yuji S."/>
        </authorList>
    </citation>
    <scope>NUCLEOTIDE SEQUENCE</scope>
    <source>
        <strain evidence="1">FB</strain>
    </source>
</reference>